<proteinExistence type="predicted"/>
<reference evidence="1 2" key="1">
    <citation type="journal article" date="2024" name="G3 (Bethesda)">
        <title>Genome assembly of Hibiscus sabdariffa L. provides insights into metabolisms of medicinal natural products.</title>
        <authorList>
            <person name="Kim T."/>
        </authorList>
    </citation>
    <scope>NUCLEOTIDE SEQUENCE [LARGE SCALE GENOMIC DNA]</scope>
    <source>
        <strain evidence="1">TK-2024</strain>
        <tissue evidence="1">Old leaves</tissue>
    </source>
</reference>
<accession>A0ABR2EAP8</accession>
<evidence type="ECO:0000313" key="2">
    <source>
        <dbReference type="Proteomes" id="UP001472677"/>
    </source>
</evidence>
<name>A0ABR2EAP8_9ROSI</name>
<gene>
    <name evidence="1" type="ORF">V6N12_003035</name>
</gene>
<organism evidence="1 2">
    <name type="scientific">Hibiscus sabdariffa</name>
    <name type="common">roselle</name>
    <dbReference type="NCBI Taxonomy" id="183260"/>
    <lineage>
        <taxon>Eukaryota</taxon>
        <taxon>Viridiplantae</taxon>
        <taxon>Streptophyta</taxon>
        <taxon>Embryophyta</taxon>
        <taxon>Tracheophyta</taxon>
        <taxon>Spermatophyta</taxon>
        <taxon>Magnoliopsida</taxon>
        <taxon>eudicotyledons</taxon>
        <taxon>Gunneridae</taxon>
        <taxon>Pentapetalae</taxon>
        <taxon>rosids</taxon>
        <taxon>malvids</taxon>
        <taxon>Malvales</taxon>
        <taxon>Malvaceae</taxon>
        <taxon>Malvoideae</taxon>
        <taxon>Hibiscus</taxon>
    </lineage>
</organism>
<dbReference type="Proteomes" id="UP001472677">
    <property type="component" value="Unassembled WGS sequence"/>
</dbReference>
<comment type="caution">
    <text evidence="1">The sequence shown here is derived from an EMBL/GenBank/DDBJ whole genome shotgun (WGS) entry which is preliminary data.</text>
</comment>
<dbReference type="EMBL" id="JBBPBM010000017">
    <property type="protein sequence ID" value="KAK8556638.1"/>
    <property type="molecule type" value="Genomic_DNA"/>
</dbReference>
<sequence>MMNEGRNKSFRDCGMHGAVQKCRLWCRRWVEADATGSSGVLAGTGCFCALQLRELPAAAKAVYAGSIQFKN</sequence>
<protein>
    <submittedName>
        <fullName evidence="1">Uncharacterized protein</fullName>
    </submittedName>
</protein>
<keyword evidence="2" id="KW-1185">Reference proteome</keyword>
<evidence type="ECO:0000313" key="1">
    <source>
        <dbReference type="EMBL" id="KAK8556638.1"/>
    </source>
</evidence>